<dbReference type="EMBL" id="CP000747">
    <property type="protein sequence ID" value="ACG79773.1"/>
    <property type="molecule type" value="Genomic_DNA"/>
</dbReference>
<dbReference type="RefSeq" id="WP_012523911.1">
    <property type="nucleotide sequence ID" value="NC_011144.1"/>
</dbReference>
<dbReference type="HOGENOM" id="CLU_653407_0_0_5"/>
<evidence type="ECO:0000259" key="4">
    <source>
        <dbReference type="PROSITE" id="PS51755"/>
    </source>
</evidence>
<feature type="DNA-binding region" description="OmpR/PhoB-type" evidence="2">
    <location>
        <begin position="1"/>
        <end position="99"/>
    </location>
</feature>
<reference evidence="5 6" key="1">
    <citation type="journal article" date="2008" name="BMC Genomics">
        <title>Complete genome of Phenylobacterium zucineum - a novel facultative intracellular bacterium isolated from human erythroleukemia cell line K562.</title>
        <authorList>
            <person name="Luo Y."/>
            <person name="Xu X."/>
            <person name="Ding Z."/>
            <person name="Liu Z."/>
            <person name="Zhang B."/>
            <person name="Yan Z."/>
            <person name="Sun J."/>
            <person name="Hu S."/>
            <person name="Hu X."/>
        </authorList>
    </citation>
    <scope>NUCLEOTIDE SEQUENCE [LARGE SCALE GENOMIC DNA]</scope>
    <source>
        <strain evidence="5 6">HLK1</strain>
    </source>
</reference>
<dbReference type="InterPro" id="IPR036388">
    <property type="entry name" value="WH-like_DNA-bd_sf"/>
</dbReference>
<sequence length="387" mass="41910">MEDLEREVARVRASGVLGRSQGLSRLFDYLAEQALAGRPVREADIAADVFGRELDLTGDASVRVYVHRLRRKLEDFYAGPGQDAPHRLVIPVGEYRLDAVETAAPRAPSRPARRWAWAAAAAALLLVAANGVAWAWLARQAAPDRTLARAAAAPLWAGLGKERPVLVVVGDYYIFGDTEGGETPVRMIRAFDVNAPADLDVLLMGRPDLQGRYVDLDTYYTPIGATLALRELMPLVRRVAGAPERVRVVTGSQLTPEMLKGSDIVYVGYLSALRLLQAPVFERSRFQVGETYDELVDRRTGRVFVSGAGTAHPGRPNRDYGYLAAFQGPAGNRIVVIAGARDIGVMQAAEIAADPAAAPEQGETEFERLYLVEGVGRTNLAATPVAP</sequence>
<keyword evidence="3" id="KW-0472">Membrane</keyword>
<keyword evidence="6" id="KW-1185">Reference proteome</keyword>
<feature type="domain" description="OmpR/PhoB-type" evidence="4">
    <location>
        <begin position="1"/>
        <end position="99"/>
    </location>
</feature>
<organism evidence="5 6">
    <name type="scientific">Phenylobacterium zucineum (strain HLK1)</name>
    <dbReference type="NCBI Taxonomy" id="450851"/>
    <lineage>
        <taxon>Bacteria</taxon>
        <taxon>Pseudomonadati</taxon>
        <taxon>Pseudomonadota</taxon>
        <taxon>Alphaproteobacteria</taxon>
        <taxon>Caulobacterales</taxon>
        <taxon>Caulobacteraceae</taxon>
        <taxon>Phenylobacterium</taxon>
    </lineage>
</organism>
<proteinExistence type="predicted"/>
<accession>B4RBC8</accession>
<keyword evidence="3" id="KW-1133">Transmembrane helix</keyword>
<feature type="transmembrane region" description="Helical" evidence="3">
    <location>
        <begin position="115"/>
        <end position="137"/>
    </location>
</feature>
<keyword evidence="3" id="KW-0812">Transmembrane</keyword>
<dbReference type="Proteomes" id="UP000001868">
    <property type="component" value="Chromosome"/>
</dbReference>
<evidence type="ECO:0000256" key="1">
    <source>
        <dbReference type="ARBA" id="ARBA00023125"/>
    </source>
</evidence>
<gene>
    <name evidence="5" type="ordered locus">PHZ_c3364</name>
</gene>
<name>B4RBC8_PHEZH</name>
<evidence type="ECO:0000256" key="2">
    <source>
        <dbReference type="PROSITE-ProRule" id="PRU01091"/>
    </source>
</evidence>
<dbReference type="GO" id="GO:0006355">
    <property type="term" value="P:regulation of DNA-templated transcription"/>
    <property type="evidence" value="ECO:0007669"/>
    <property type="project" value="InterPro"/>
</dbReference>
<dbReference type="InterPro" id="IPR001867">
    <property type="entry name" value="OmpR/PhoB-type_DNA-bd"/>
</dbReference>
<dbReference type="GO" id="GO:0003677">
    <property type="term" value="F:DNA binding"/>
    <property type="evidence" value="ECO:0007669"/>
    <property type="project" value="UniProtKB-UniRule"/>
</dbReference>
<dbReference type="GO" id="GO:0000160">
    <property type="term" value="P:phosphorelay signal transduction system"/>
    <property type="evidence" value="ECO:0007669"/>
    <property type="project" value="InterPro"/>
</dbReference>
<keyword evidence="1 2" id="KW-0238">DNA-binding</keyword>
<evidence type="ECO:0000256" key="3">
    <source>
        <dbReference type="SAM" id="Phobius"/>
    </source>
</evidence>
<evidence type="ECO:0000313" key="5">
    <source>
        <dbReference type="EMBL" id="ACG79773.1"/>
    </source>
</evidence>
<dbReference type="STRING" id="450851.PHZ_c3364"/>
<dbReference type="PROSITE" id="PS51755">
    <property type="entry name" value="OMPR_PHOB"/>
    <property type="match status" value="1"/>
</dbReference>
<dbReference type="AlphaFoldDB" id="B4RBC8"/>
<dbReference type="SMART" id="SM00862">
    <property type="entry name" value="Trans_reg_C"/>
    <property type="match status" value="1"/>
</dbReference>
<dbReference type="Gene3D" id="1.10.10.10">
    <property type="entry name" value="Winged helix-like DNA-binding domain superfamily/Winged helix DNA-binding domain"/>
    <property type="match status" value="1"/>
</dbReference>
<dbReference type="KEGG" id="pzu:PHZ_c3364"/>
<protein>
    <recommendedName>
        <fullName evidence="4">OmpR/PhoB-type domain-containing protein</fullName>
    </recommendedName>
</protein>
<evidence type="ECO:0000313" key="6">
    <source>
        <dbReference type="Proteomes" id="UP000001868"/>
    </source>
</evidence>
<dbReference type="eggNOG" id="COG0745">
    <property type="taxonomic scope" value="Bacteria"/>
</dbReference>